<sequence>MGSKSWSPLCWRVLLAILLGFNVRLCVGVDSEYEKLTLERIAFGSCNKPWLHNENLELSIWKPIVEFKPQAWIWTGDAFYTSKKNHNPRTIEAVYEAKESVLRSEGYNKLLSEIETPVVGTWDDHDYGVNDGGKYVHGREQRKQLFLDFLGVANNSKRRNRDGVYSSQVYGSKHKVKIICLDTRFNRDSPIIPNVNLFSTLVNCATRMFAAVTGLIALQNGTILGDEQWKWLEAELHDSVDRRIAVNIIVSSVQVLTRNPLVESWGHFPKEKRRLVALLEKYKVNGLVLLSGDVHIGQIISLSEDLDPIEVTSSGLTHDCSDGNIPRIFCEAVYWLTSANNEYYIGRNYGTIDILWNDPTPRFVIKVRDVNGAAVLNVTRLIGKINQSGREIDLKSLPLMFTSTLGSGVVCFLLIFAVTTSARIIMRSYNGSINRKRDLEKSKKLN</sequence>
<reference evidence="4" key="1">
    <citation type="submission" date="2021-01" db="EMBL/GenBank/DDBJ databases">
        <authorList>
            <person name="Corre E."/>
            <person name="Pelletier E."/>
            <person name="Niang G."/>
            <person name="Scheremetjew M."/>
            <person name="Finn R."/>
            <person name="Kale V."/>
            <person name="Holt S."/>
            <person name="Cochrane G."/>
            <person name="Meng A."/>
            <person name="Brown T."/>
            <person name="Cohen L."/>
        </authorList>
    </citation>
    <scope>NUCLEOTIDE SEQUENCE</scope>
    <source>
        <strain evidence="4">GSBS06</strain>
    </source>
</reference>
<keyword evidence="1" id="KW-1133">Transmembrane helix</keyword>
<dbReference type="CDD" id="cd07389">
    <property type="entry name" value="MPP_PhoD"/>
    <property type="match status" value="1"/>
</dbReference>
<dbReference type="Gene3D" id="3.60.21.70">
    <property type="entry name" value="PhoD-like phosphatase"/>
    <property type="match status" value="1"/>
</dbReference>
<keyword evidence="1" id="KW-0472">Membrane</keyword>
<feature type="signal peptide" evidence="2">
    <location>
        <begin position="1"/>
        <end position="28"/>
    </location>
</feature>
<gene>
    <name evidence="4" type="ORF">ASTO00021_LOCUS4561</name>
</gene>
<keyword evidence="2" id="KW-0732">Signal</keyword>
<dbReference type="PANTHER" id="PTHR33987">
    <property type="entry name" value="CALCINEURIN-LIKE METALLO-PHOSPHOESTERASE SUPERFAMILY PROTEIN"/>
    <property type="match status" value="1"/>
</dbReference>
<proteinExistence type="predicted"/>
<evidence type="ECO:0000256" key="2">
    <source>
        <dbReference type="SAM" id="SignalP"/>
    </source>
</evidence>
<feature type="transmembrane region" description="Helical" evidence="1">
    <location>
        <begin position="405"/>
        <end position="426"/>
    </location>
</feature>
<dbReference type="AlphaFoldDB" id="A0A7S3PBU2"/>
<dbReference type="SUPFAM" id="SSF56300">
    <property type="entry name" value="Metallo-dependent phosphatases"/>
    <property type="match status" value="1"/>
</dbReference>
<evidence type="ECO:0000313" key="4">
    <source>
        <dbReference type="EMBL" id="CAE0434259.1"/>
    </source>
</evidence>
<dbReference type="InterPro" id="IPR038607">
    <property type="entry name" value="PhoD-like_sf"/>
</dbReference>
<feature type="domain" description="PhoD-like phosphatase metallophosphatase" evidence="3">
    <location>
        <begin position="44"/>
        <end position="311"/>
    </location>
</feature>
<dbReference type="InterPro" id="IPR029052">
    <property type="entry name" value="Metallo-depent_PP-like"/>
</dbReference>
<dbReference type="EMBL" id="HBIN01006256">
    <property type="protein sequence ID" value="CAE0434259.1"/>
    <property type="molecule type" value="Transcribed_RNA"/>
</dbReference>
<protein>
    <recommendedName>
        <fullName evidence="3">PhoD-like phosphatase metallophosphatase domain-containing protein</fullName>
    </recommendedName>
</protein>
<evidence type="ECO:0000256" key="1">
    <source>
        <dbReference type="SAM" id="Phobius"/>
    </source>
</evidence>
<dbReference type="InterPro" id="IPR018946">
    <property type="entry name" value="PhoD-like_MPP"/>
</dbReference>
<name>A0A7S3PBU2_9STRA</name>
<dbReference type="PANTHER" id="PTHR33987:SF1">
    <property type="entry name" value="CALCINEURIN-LIKE METALLO-PHOSPHOESTERASE SUPERFAMILY PROTEIN"/>
    <property type="match status" value="1"/>
</dbReference>
<accession>A0A7S3PBU2</accession>
<dbReference type="Pfam" id="PF09423">
    <property type="entry name" value="PhoD"/>
    <property type="match status" value="1"/>
</dbReference>
<feature type="chain" id="PRO_5030784143" description="PhoD-like phosphatase metallophosphatase domain-containing protein" evidence="2">
    <location>
        <begin position="29"/>
        <end position="446"/>
    </location>
</feature>
<evidence type="ECO:0000259" key="3">
    <source>
        <dbReference type="Pfam" id="PF09423"/>
    </source>
</evidence>
<keyword evidence="1" id="KW-0812">Transmembrane</keyword>
<organism evidence="4">
    <name type="scientific">Aplanochytrium stocchinoi</name>
    <dbReference type="NCBI Taxonomy" id="215587"/>
    <lineage>
        <taxon>Eukaryota</taxon>
        <taxon>Sar</taxon>
        <taxon>Stramenopiles</taxon>
        <taxon>Bigyra</taxon>
        <taxon>Labyrinthulomycetes</taxon>
        <taxon>Thraustochytrida</taxon>
        <taxon>Thraustochytriidae</taxon>
        <taxon>Aplanochytrium</taxon>
    </lineage>
</organism>